<dbReference type="UniPathway" id="UPA00288">
    <property type="reaction ID" value="UER01023"/>
</dbReference>
<reference evidence="14 15" key="1">
    <citation type="submission" date="2015-02" db="EMBL/GenBank/DDBJ databases">
        <title>Genome Sequencing of Rickettsiales.</title>
        <authorList>
            <person name="Daugherty S.C."/>
            <person name="Su Q."/>
            <person name="Abolude K."/>
            <person name="Beier-Sexton M."/>
            <person name="Carlyon J.A."/>
            <person name="Carter R."/>
            <person name="Day N.P."/>
            <person name="Dumler S.J."/>
            <person name="Dyachenko V."/>
            <person name="Godinez A."/>
            <person name="Kurtti T.J."/>
            <person name="Lichay M."/>
            <person name="Mullins K.E."/>
            <person name="Ott S."/>
            <person name="Pappas-Brown V."/>
            <person name="Paris D.H."/>
            <person name="Patel P."/>
            <person name="Richards A.L."/>
            <person name="Sadzewicz L."/>
            <person name="Sears K."/>
            <person name="Seidman D."/>
            <person name="Sengamalay N."/>
            <person name="Stenos J."/>
            <person name="Tallon L.J."/>
            <person name="Vincent G."/>
            <person name="Fraser C.M."/>
            <person name="Munderloh U."/>
            <person name="Dunning-Hotopp J.C."/>
        </authorList>
    </citation>
    <scope>NUCLEOTIDE SEQUENCE [LARGE SCALE GENOMIC DNA]</scope>
    <source>
        <strain evidence="14 15">EmCRT</strain>
    </source>
</reference>
<dbReference type="InterPro" id="IPR019798">
    <property type="entry name" value="Ser_HO-MeTrfase_PLP_BS"/>
</dbReference>
<comment type="function">
    <text evidence="11">Catalyzes the reversible interconversion of serine and glycine with tetrahydrofolate (THF) serving as the one-carbon carrier. This reaction serves as the major source of one-carbon groups required for the biosynthesis of purines, thymidylate, methionine, and other important biomolecules. Also exhibits THF-independent aldolase activity toward beta-hydroxyamino acids, producing glycine and aldehydes, via a retro-aldol mechanism.</text>
</comment>
<dbReference type="Gene3D" id="3.90.1150.10">
    <property type="entry name" value="Aspartate Aminotransferase, domain 1"/>
    <property type="match status" value="1"/>
</dbReference>
<dbReference type="EC" id="2.1.2.1" evidence="11"/>
<feature type="binding site" evidence="11">
    <location>
        <position position="247"/>
    </location>
    <ligand>
        <name>(6S)-5,6,7,8-tetrahydrofolate</name>
        <dbReference type="ChEBI" id="CHEBI:57453"/>
    </ligand>
</feature>
<feature type="binding site" evidence="11">
    <location>
        <begin position="127"/>
        <end position="129"/>
    </location>
    <ligand>
        <name>(6S)-5,6,7,8-tetrahydrofolate</name>
        <dbReference type="ChEBI" id="CHEBI:57453"/>
    </ligand>
</feature>
<dbReference type="EMBL" id="LANU01000002">
    <property type="protein sequence ID" value="KJV65560.1"/>
    <property type="molecule type" value="Genomic_DNA"/>
</dbReference>
<dbReference type="CDD" id="cd00378">
    <property type="entry name" value="SHMT"/>
    <property type="match status" value="1"/>
</dbReference>
<comment type="pathway">
    <text evidence="11">One-carbon metabolism; tetrahydrofolate interconversion.</text>
</comment>
<evidence type="ECO:0000313" key="14">
    <source>
        <dbReference type="EMBL" id="KJV65560.1"/>
    </source>
</evidence>
<dbReference type="Pfam" id="PF00464">
    <property type="entry name" value="SHMT"/>
    <property type="match status" value="1"/>
</dbReference>
<dbReference type="AlphaFoldDB" id="A0A0F3NC13"/>
<dbReference type="RefSeq" id="WP_045804842.1">
    <property type="nucleotide sequence ID" value="NZ_LANU01000002.1"/>
</dbReference>
<keyword evidence="11" id="KW-0028">Amino-acid biosynthesis</keyword>
<comment type="similarity">
    <text evidence="3 11">Belongs to the SHMT family.</text>
</comment>
<comment type="pathway">
    <text evidence="11">Amino-acid biosynthesis; glycine biosynthesis; glycine from L-serine: step 1/1.</text>
</comment>
<feature type="modified residue" description="N6-(pyridoxal phosphate)lysine" evidence="11 12">
    <location>
        <position position="232"/>
    </location>
</feature>
<evidence type="ECO:0000256" key="1">
    <source>
        <dbReference type="ARBA" id="ARBA00001933"/>
    </source>
</evidence>
<comment type="subcellular location">
    <subcellularLocation>
        <location evidence="2 11">Cytoplasm</location>
    </subcellularLocation>
</comment>
<dbReference type="PANTHER" id="PTHR11680:SF35">
    <property type="entry name" value="SERINE HYDROXYMETHYLTRANSFERASE 1"/>
    <property type="match status" value="1"/>
</dbReference>
<keyword evidence="7 11" id="KW-0808">Transferase</keyword>
<dbReference type="HAMAP" id="MF_00051">
    <property type="entry name" value="SHMT"/>
    <property type="match status" value="1"/>
</dbReference>
<comment type="subunit">
    <text evidence="4 11">Homodimer.</text>
</comment>
<dbReference type="GO" id="GO:0019264">
    <property type="term" value="P:glycine biosynthetic process from serine"/>
    <property type="evidence" value="ECO:0007669"/>
    <property type="project" value="UniProtKB-UniRule"/>
</dbReference>
<evidence type="ECO:0000313" key="15">
    <source>
        <dbReference type="Proteomes" id="UP000033546"/>
    </source>
</evidence>
<dbReference type="GO" id="GO:0030170">
    <property type="term" value="F:pyridoxal phosphate binding"/>
    <property type="evidence" value="ECO:0007669"/>
    <property type="project" value="UniProtKB-UniRule"/>
</dbReference>
<sequence length="421" mass="46041">MVRYILDNDLQEVDAEVFDCISGELNRQNSELQLIASENFVSKAVLQAQGSIFTNKYAEGYPGKRYYCGCHFADIVENLAIERLCRLFGCRFANVQPHSGSQANQGVFAALLKPGDTVIGMSLDCGGHLTHGSAPSISGKWFNAVQYQVNRDTGLIDMDEIEKLAIEHNPSLIIAGSSSYPRVINFKRFREIADKVGAYLLADIAHYAGLIAAGEFPSPVEYAHVITSTTHKTLRGPRGAVIMTNHEDIYKKIQSSIFPGMQGGPLMHVIAAKAVAFGEALKPNFKDYAQQIIKNSRTLVEVFKERGFDVVTGGTDSHMVVLDLRSKGVTGKDAVLALERLGVICNKNAIPFDPEKPFITSGLRFGSAAETSRGLQESEFKKIGNIVCDVIDNLKASDSVRLSIEQDVIKKVKELTSAFTS</sequence>
<dbReference type="Gene3D" id="3.40.640.10">
    <property type="entry name" value="Type I PLP-dependent aspartate aminotransferase-like (Major domain)"/>
    <property type="match status" value="1"/>
</dbReference>
<evidence type="ECO:0000256" key="3">
    <source>
        <dbReference type="ARBA" id="ARBA00006376"/>
    </source>
</evidence>
<evidence type="ECO:0000259" key="13">
    <source>
        <dbReference type="Pfam" id="PF00464"/>
    </source>
</evidence>
<comment type="caution">
    <text evidence="11">Lacks conserved residue(s) required for the propagation of feature annotation.</text>
</comment>
<evidence type="ECO:0000256" key="6">
    <source>
        <dbReference type="ARBA" id="ARBA00022563"/>
    </source>
</evidence>
<evidence type="ECO:0000256" key="2">
    <source>
        <dbReference type="ARBA" id="ARBA00004496"/>
    </source>
</evidence>
<keyword evidence="6 11" id="KW-0554">One-carbon metabolism</keyword>
<dbReference type="UniPathway" id="UPA00193"/>
<dbReference type="GO" id="GO:0050413">
    <property type="term" value="F:D-alanine 2-hydroxymethyltransferase activity"/>
    <property type="evidence" value="ECO:0007669"/>
    <property type="project" value="UniProtKB-EC"/>
</dbReference>
<dbReference type="PATRIC" id="fig|1359167.3.peg.489"/>
<dbReference type="PANTHER" id="PTHR11680">
    <property type="entry name" value="SERINE HYDROXYMETHYLTRANSFERASE"/>
    <property type="match status" value="1"/>
</dbReference>
<evidence type="ECO:0000256" key="9">
    <source>
        <dbReference type="ARBA" id="ARBA00051216"/>
    </source>
</evidence>
<dbReference type="GO" id="GO:0035999">
    <property type="term" value="P:tetrahydrofolate interconversion"/>
    <property type="evidence" value="ECO:0007669"/>
    <property type="project" value="UniProtKB-UniRule"/>
</dbReference>
<evidence type="ECO:0000256" key="8">
    <source>
        <dbReference type="ARBA" id="ARBA00022898"/>
    </source>
</evidence>
<dbReference type="Proteomes" id="UP000033546">
    <property type="component" value="Unassembled WGS sequence"/>
</dbReference>
<comment type="caution">
    <text evidence="14">The sequence shown here is derived from an EMBL/GenBank/DDBJ whole genome shotgun (WGS) entry which is preliminary data.</text>
</comment>
<dbReference type="InterPro" id="IPR015422">
    <property type="entry name" value="PyrdxlP-dep_Trfase_small"/>
</dbReference>
<evidence type="ECO:0000256" key="12">
    <source>
        <dbReference type="PIRSR" id="PIRSR000412-50"/>
    </source>
</evidence>
<accession>A0A0F3NC13</accession>
<dbReference type="InterPro" id="IPR015421">
    <property type="entry name" value="PyrdxlP-dep_Trfase_major"/>
</dbReference>
<comment type="catalytic activity">
    <reaction evidence="9">
        <text>(6R)-5,10-methylene-5,6,7,8-tetrahydrofolate + D-alanine + H2O = 2-methylserine + (6S)-5,6,7,8-tetrahydrofolate</text>
        <dbReference type="Rhea" id="RHEA:10064"/>
        <dbReference type="ChEBI" id="CHEBI:15377"/>
        <dbReference type="ChEBI" id="CHEBI:15636"/>
        <dbReference type="ChEBI" id="CHEBI:57416"/>
        <dbReference type="ChEBI" id="CHEBI:57453"/>
        <dbReference type="ChEBI" id="CHEBI:58275"/>
        <dbReference type="EC" id="2.1.2.7"/>
    </reaction>
</comment>
<evidence type="ECO:0000256" key="7">
    <source>
        <dbReference type="ARBA" id="ARBA00022679"/>
    </source>
</evidence>
<dbReference type="InterPro" id="IPR001085">
    <property type="entry name" value="Ser_HO-MeTrfase"/>
</dbReference>
<name>A0A0F3NC13_9RICK</name>
<dbReference type="GO" id="GO:0004372">
    <property type="term" value="F:glycine hydroxymethyltransferase activity"/>
    <property type="evidence" value="ECO:0007669"/>
    <property type="project" value="UniProtKB-UniRule"/>
</dbReference>
<comment type="cofactor">
    <cofactor evidence="1 11 12">
        <name>pyridoxal 5'-phosphate</name>
        <dbReference type="ChEBI" id="CHEBI:597326"/>
    </cofactor>
</comment>
<dbReference type="PIRSF" id="PIRSF000412">
    <property type="entry name" value="SHMT"/>
    <property type="match status" value="1"/>
</dbReference>
<dbReference type="FunFam" id="3.40.640.10:FF:000001">
    <property type="entry name" value="Serine hydroxymethyltransferase"/>
    <property type="match status" value="1"/>
</dbReference>
<comment type="catalytic activity">
    <reaction evidence="11">
        <text>(6R)-5,10-methylene-5,6,7,8-tetrahydrofolate + glycine + H2O = (6S)-5,6,7,8-tetrahydrofolate + L-serine</text>
        <dbReference type="Rhea" id="RHEA:15481"/>
        <dbReference type="ChEBI" id="CHEBI:15377"/>
        <dbReference type="ChEBI" id="CHEBI:15636"/>
        <dbReference type="ChEBI" id="CHEBI:33384"/>
        <dbReference type="ChEBI" id="CHEBI:57305"/>
        <dbReference type="ChEBI" id="CHEBI:57453"/>
        <dbReference type="EC" id="2.1.2.1"/>
    </reaction>
</comment>
<keyword evidence="14" id="KW-0489">Methyltransferase</keyword>
<dbReference type="GO" id="GO:0008168">
    <property type="term" value="F:methyltransferase activity"/>
    <property type="evidence" value="ECO:0007669"/>
    <property type="project" value="UniProtKB-KW"/>
</dbReference>
<dbReference type="InterPro" id="IPR015424">
    <property type="entry name" value="PyrdxlP-dep_Trfase"/>
</dbReference>
<keyword evidence="5 11" id="KW-0963">Cytoplasm</keyword>
<dbReference type="SUPFAM" id="SSF53383">
    <property type="entry name" value="PLP-dependent transferases"/>
    <property type="match status" value="1"/>
</dbReference>
<evidence type="ECO:0000256" key="4">
    <source>
        <dbReference type="ARBA" id="ARBA00011738"/>
    </source>
</evidence>
<protein>
    <recommendedName>
        <fullName evidence="11">Serine hydroxymethyltransferase</fullName>
        <shortName evidence="11">SHMT</shortName>
        <shortName evidence="11">Serine methylase</shortName>
        <ecNumber evidence="11">2.1.2.1</ecNumber>
    </recommendedName>
</protein>
<dbReference type="GO" id="GO:0005829">
    <property type="term" value="C:cytosol"/>
    <property type="evidence" value="ECO:0007669"/>
    <property type="project" value="TreeGrafter"/>
</dbReference>
<dbReference type="GO" id="GO:0032259">
    <property type="term" value="P:methylation"/>
    <property type="evidence" value="ECO:0007669"/>
    <property type="project" value="UniProtKB-KW"/>
</dbReference>
<dbReference type="InterPro" id="IPR049943">
    <property type="entry name" value="Ser_HO-MeTrfase-like"/>
</dbReference>
<dbReference type="NCBIfam" id="NF000586">
    <property type="entry name" value="PRK00011.1"/>
    <property type="match status" value="1"/>
</dbReference>
<gene>
    <name evidence="11" type="primary">glyA</name>
    <name evidence="14" type="ORF">EMUCRT_0505</name>
</gene>
<feature type="domain" description="Serine hydroxymethyltransferase-like" evidence="13">
    <location>
        <begin position="10"/>
        <end position="386"/>
    </location>
</feature>
<evidence type="ECO:0000256" key="5">
    <source>
        <dbReference type="ARBA" id="ARBA00022490"/>
    </source>
</evidence>
<feature type="site" description="Plays an important role in substrate specificity" evidence="11">
    <location>
        <position position="231"/>
    </location>
</feature>
<organism evidence="14 15">
    <name type="scientific">Ehrlichia cf. muris str. EmCRT</name>
    <dbReference type="NCBI Taxonomy" id="1359167"/>
    <lineage>
        <taxon>Bacteria</taxon>
        <taxon>Pseudomonadati</taxon>
        <taxon>Pseudomonadota</taxon>
        <taxon>Alphaproteobacteria</taxon>
        <taxon>Rickettsiales</taxon>
        <taxon>Anaplasmataceae</taxon>
        <taxon>Ehrlichia</taxon>
    </lineage>
</organism>
<dbReference type="InterPro" id="IPR039429">
    <property type="entry name" value="SHMT-like_dom"/>
</dbReference>
<evidence type="ECO:0000256" key="11">
    <source>
        <dbReference type="HAMAP-Rule" id="MF_00051"/>
    </source>
</evidence>
<comment type="function">
    <text evidence="10">Catalyzes the reversible interconversion of alpha-methyl-L-serine to D-alanine with tetrahydrofolate (THF) serving as the one-carbon carrier. Cannot use alpha-methyl-D-serine, L-serine, D-serine or L-alanine.</text>
</comment>
<dbReference type="PROSITE" id="PS00096">
    <property type="entry name" value="SHMT"/>
    <property type="match status" value="1"/>
</dbReference>
<feature type="binding site" evidence="11">
    <location>
        <position position="123"/>
    </location>
    <ligand>
        <name>(6S)-5,6,7,8-tetrahydrofolate</name>
        <dbReference type="ChEBI" id="CHEBI:57453"/>
    </ligand>
</feature>
<evidence type="ECO:0000256" key="10">
    <source>
        <dbReference type="ARBA" id="ARBA00057572"/>
    </source>
</evidence>
<proteinExistence type="inferred from homology"/>
<keyword evidence="8 11" id="KW-0663">Pyridoxal phosphate</keyword>